<dbReference type="InterPro" id="IPR000743">
    <property type="entry name" value="Glyco_hydro_28"/>
</dbReference>
<dbReference type="PANTHER" id="PTHR31339:SF9">
    <property type="entry name" value="PLASMIN AND FIBRONECTIN-BINDING PROTEIN A"/>
    <property type="match status" value="1"/>
</dbReference>
<dbReference type="InterPro" id="IPR051801">
    <property type="entry name" value="GH28_Enzymes"/>
</dbReference>
<evidence type="ECO:0000313" key="7">
    <source>
        <dbReference type="Proteomes" id="UP000664369"/>
    </source>
</evidence>
<organism evidence="6 7">
    <name type="scientific">Hymenobacter negativus</name>
    <dbReference type="NCBI Taxonomy" id="2795026"/>
    <lineage>
        <taxon>Bacteria</taxon>
        <taxon>Pseudomonadati</taxon>
        <taxon>Bacteroidota</taxon>
        <taxon>Cytophagia</taxon>
        <taxon>Cytophagales</taxon>
        <taxon>Hymenobacteraceae</taxon>
        <taxon>Hymenobacter</taxon>
    </lineage>
</organism>
<keyword evidence="5" id="KW-0732">Signal</keyword>
<dbReference type="PANTHER" id="PTHR31339">
    <property type="entry name" value="PECTIN LYASE-RELATED"/>
    <property type="match status" value="1"/>
</dbReference>
<evidence type="ECO:0000313" key="6">
    <source>
        <dbReference type="EMBL" id="MBO2009755.1"/>
    </source>
</evidence>
<name>A0ABS3QET1_9BACT</name>
<comment type="caution">
    <text evidence="6">The sequence shown here is derived from an EMBL/GenBank/DDBJ whole genome shotgun (WGS) entry which is preliminary data.</text>
</comment>
<feature type="signal peptide" evidence="5">
    <location>
        <begin position="1"/>
        <end position="22"/>
    </location>
</feature>
<sequence>MKIVFALLTVWLTAFSQLFHVAAPAKKAPQPKEYVITAFGAGTDSTKLNTQAIQKTIDQAATAGGGTVVIPKGVFLSGALFFKPKTHLRLQAGAKLKGSDNIADYPLIPSRMEGQKLDYYAALVNATKVNGFTITGPGTIDGNGLQFWKGFWAHRDSMQKAHKPSTNLEVHRPRLLFIWGCDKVTIKNVKLHNSGFWTTHLYQCTNVLMEGCDIRSPFRPVKAPSTDGVDIDVCSKVTIRNCYVSVNDDGICMKGGKGPTAQKLPENGPIEDVLVENCTFGEVHAAMTCGSECIHANRITMRNCKMDNDRPVLLFKMRPDTYQVYENITVENITGKCGTIVTLSPWMQFFNMAGSTEKPFGTIRNIRISNVKVQCREFAVLDGNPTDKVSDIVFTNVEATSPKATFTNKYPSVKFNNVTLNGTPVKPTEAVQGGAAAKPLLPD</sequence>
<dbReference type="EMBL" id="JAGETZ010000004">
    <property type="protein sequence ID" value="MBO2009755.1"/>
    <property type="molecule type" value="Genomic_DNA"/>
</dbReference>
<keyword evidence="2 4" id="KW-0378">Hydrolase</keyword>
<accession>A0ABS3QET1</accession>
<dbReference type="SUPFAM" id="SSF51126">
    <property type="entry name" value="Pectin lyase-like"/>
    <property type="match status" value="1"/>
</dbReference>
<gene>
    <name evidence="6" type="ORF">J4E00_11895</name>
</gene>
<evidence type="ECO:0000256" key="2">
    <source>
        <dbReference type="ARBA" id="ARBA00022801"/>
    </source>
</evidence>
<evidence type="ECO:0000256" key="1">
    <source>
        <dbReference type="ARBA" id="ARBA00008834"/>
    </source>
</evidence>
<dbReference type="Gene3D" id="2.160.20.10">
    <property type="entry name" value="Single-stranded right-handed beta-helix, Pectin lyase-like"/>
    <property type="match status" value="1"/>
</dbReference>
<evidence type="ECO:0000256" key="4">
    <source>
        <dbReference type="RuleBase" id="RU361169"/>
    </source>
</evidence>
<dbReference type="Proteomes" id="UP000664369">
    <property type="component" value="Unassembled WGS sequence"/>
</dbReference>
<feature type="chain" id="PRO_5045402604" evidence="5">
    <location>
        <begin position="23"/>
        <end position="443"/>
    </location>
</feature>
<evidence type="ECO:0000256" key="5">
    <source>
        <dbReference type="SAM" id="SignalP"/>
    </source>
</evidence>
<protein>
    <submittedName>
        <fullName evidence="6">Right-handed parallel beta-helix repeat-containing protein</fullName>
    </submittedName>
</protein>
<dbReference type="InterPro" id="IPR012334">
    <property type="entry name" value="Pectin_lyas_fold"/>
</dbReference>
<dbReference type="Pfam" id="PF00295">
    <property type="entry name" value="Glyco_hydro_28"/>
    <property type="match status" value="1"/>
</dbReference>
<comment type="similarity">
    <text evidence="1 4">Belongs to the glycosyl hydrolase 28 family.</text>
</comment>
<dbReference type="RefSeq" id="WP_208175370.1">
    <property type="nucleotide sequence ID" value="NZ_JAGETZ010000004.1"/>
</dbReference>
<keyword evidence="3 4" id="KW-0326">Glycosidase</keyword>
<dbReference type="InterPro" id="IPR011050">
    <property type="entry name" value="Pectin_lyase_fold/virulence"/>
</dbReference>
<dbReference type="InterPro" id="IPR006626">
    <property type="entry name" value="PbH1"/>
</dbReference>
<dbReference type="SMART" id="SM00710">
    <property type="entry name" value="PbH1"/>
    <property type="match status" value="4"/>
</dbReference>
<keyword evidence="7" id="KW-1185">Reference proteome</keyword>
<reference evidence="6 7" key="1">
    <citation type="submission" date="2021-03" db="EMBL/GenBank/DDBJ databases">
        <authorList>
            <person name="Kim M.K."/>
        </authorList>
    </citation>
    <scope>NUCLEOTIDE SEQUENCE [LARGE SCALE GENOMIC DNA]</scope>
    <source>
        <strain evidence="6 7">BT442</strain>
    </source>
</reference>
<proteinExistence type="inferred from homology"/>
<evidence type="ECO:0000256" key="3">
    <source>
        <dbReference type="ARBA" id="ARBA00023295"/>
    </source>
</evidence>